<dbReference type="InterPro" id="IPR006098">
    <property type="entry name" value="MMCoA_mutase_a_cat"/>
</dbReference>
<evidence type="ECO:0000313" key="7">
    <source>
        <dbReference type="EMBL" id="ABU59907.1"/>
    </source>
</evidence>
<feature type="domain" description="Methylmalonyl-CoA mutase alpha/beta chain catalytic" evidence="6">
    <location>
        <begin position="51"/>
        <end position="554"/>
    </location>
</feature>
<dbReference type="Gene3D" id="3.20.20.240">
    <property type="entry name" value="Methylmalonyl-CoA mutase"/>
    <property type="match status" value="1"/>
</dbReference>
<proteinExistence type="inferred from homology"/>
<dbReference type="PANTHER" id="PTHR48101:SF4">
    <property type="entry name" value="METHYLMALONYL-COA MUTASE, MITOCHONDRIAL"/>
    <property type="match status" value="1"/>
</dbReference>
<dbReference type="CDD" id="cd03677">
    <property type="entry name" value="MM_CoA_mutase_beta"/>
    <property type="match status" value="1"/>
</dbReference>
<keyword evidence="8" id="KW-1185">Reference proteome</keyword>
<dbReference type="GO" id="GO:0019678">
    <property type="term" value="P:propionate metabolic process, methylmalonyl pathway"/>
    <property type="evidence" value="ECO:0007669"/>
    <property type="project" value="TreeGrafter"/>
</dbReference>
<sequence length="720" mass="77627">MSDEVQTTMAGDAAVQPLFDMFPPATYDEWRAAAEKTLKGAPFEKRLITRTYEQISLQPIYNAEDIASLPHITSLPGFAPFVRSTRTLGYVIGRWEVCQELPYPTPREVNQAAHDDLPRGLTAINVPLDRATLHGLDPDAAPVEWIGAGGMSLASVEDAATLCDGMALDRTPLLVAAGADALPVATLILAAAERYGIAHDQVQGCIGADPLGALAMFGTLPLLLERCYDAMARWTAWAQTHAPRLRTIMVATHGYHNGGATVVQDLACALATGVAYLRAMQERGLDIDGVAPRMQFAFSIGSQFFMEIARLRAARMLWARVVAAFGGNDESQKMRIHGRTSAWTKARFDAYNNMLRATGEAMAGVMGGVDSLHVSHFDEALGLPDEFSRRIARNVQIILQEECNFIRLIDPPGGSWAIESLTDQVAQKAWALFQEIERRGGMADALAAGFPQSAIAATRNERFSAIAQRREVIIGVNMYPNLKEKPLTVRPVDHAAVQAERAADVRRVRQMRDSQACQDALDALVSAPQDRLVELALAAARTGATLGDLAAALASGDTTGPTIESIPAHRAAEQFETLRMAADAYAARTGARPKVFLANMGPIPQHKARADFSTGFFEAGGFEVIGNDGFTTVEEAAQAALASGAGIVTICSTDDTYPEIVPPLTNLIKSNRPDMTVVLAGYPADQVEAHRAAGVDEFIHLRANCYETLVRLQQLKGVVA</sequence>
<dbReference type="EC" id="5.4.99.2" evidence="7"/>
<keyword evidence="3" id="KW-0846">Cobalamin</keyword>
<evidence type="ECO:0000259" key="6">
    <source>
        <dbReference type="Pfam" id="PF01642"/>
    </source>
</evidence>
<dbReference type="GO" id="GO:0046872">
    <property type="term" value="F:metal ion binding"/>
    <property type="evidence" value="ECO:0007669"/>
    <property type="project" value="InterPro"/>
</dbReference>
<evidence type="ECO:0000313" key="8">
    <source>
        <dbReference type="Proteomes" id="UP000000263"/>
    </source>
</evidence>
<keyword evidence="4 7" id="KW-0413">Isomerase</keyword>
<dbReference type="Proteomes" id="UP000000263">
    <property type="component" value="Chromosome"/>
</dbReference>
<dbReference type="RefSeq" id="WP_012122330.1">
    <property type="nucleotide sequence ID" value="NC_009767.1"/>
</dbReference>
<gene>
    <name evidence="7" type="ordered locus">Rcas_3871</name>
</gene>
<keyword evidence="5" id="KW-0170">Cobalt</keyword>
<dbReference type="GO" id="GO:0004494">
    <property type="term" value="F:methylmalonyl-CoA mutase activity"/>
    <property type="evidence" value="ECO:0007669"/>
    <property type="project" value="UniProtKB-EC"/>
</dbReference>
<dbReference type="KEGG" id="rca:Rcas_3871"/>
<dbReference type="SUPFAM" id="SSF52242">
    <property type="entry name" value="Cobalamin (vitamin B12)-binding domain"/>
    <property type="match status" value="1"/>
</dbReference>
<reference evidence="7 8" key="1">
    <citation type="submission" date="2007-08" db="EMBL/GenBank/DDBJ databases">
        <title>Complete sequence of Roseiflexus castenholzii DSM 13941.</title>
        <authorList>
            <consortium name="US DOE Joint Genome Institute"/>
            <person name="Copeland A."/>
            <person name="Lucas S."/>
            <person name="Lapidus A."/>
            <person name="Barry K."/>
            <person name="Glavina del Rio T."/>
            <person name="Dalin E."/>
            <person name="Tice H."/>
            <person name="Pitluck S."/>
            <person name="Thompson L.S."/>
            <person name="Brettin T."/>
            <person name="Bruce D."/>
            <person name="Detter J.C."/>
            <person name="Han C."/>
            <person name="Tapia R."/>
            <person name="Schmutz J."/>
            <person name="Larimer F."/>
            <person name="Land M."/>
            <person name="Hauser L."/>
            <person name="Kyrpides N."/>
            <person name="Mikhailova N."/>
            <person name="Bryant D.A."/>
            <person name="Hanada S."/>
            <person name="Tsukatani Y."/>
            <person name="Richardson P."/>
        </authorList>
    </citation>
    <scope>NUCLEOTIDE SEQUENCE [LARGE SCALE GENOMIC DNA]</scope>
    <source>
        <strain evidence="8">DSM 13941 / HLO8</strain>
    </source>
</reference>
<comment type="similarity">
    <text evidence="2">Belongs to the methylmalonyl-CoA mutase family.</text>
</comment>
<dbReference type="GO" id="GO:0005737">
    <property type="term" value="C:cytoplasm"/>
    <property type="evidence" value="ECO:0007669"/>
    <property type="project" value="TreeGrafter"/>
</dbReference>
<dbReference type="InterPro" id="IPR036724">
    <property type="entry name" value="Cobalamin-bd_sf"/>
</dbReference>
<dbReference type="AlphaFoldDB" id="A7NQR1"/>
<dbReference type="NCBIfam" id="TIGR00641">
    <property type="entry name" value="acid_CoA_mut_N"/>
    <property type="match status" value="1"/>
</dbReference>
<comment type="cofactor">
    <cofactor evidence="1">
        <name>adenosylcob(III)alamin</name>
        <dbReference type="ChEBI" id="CHEBI:18408"/>
    </cofactor>
</comment>
<protein>
    <submittedName>
        <fullName evidence="7">Methylmalonyl-CoA mutase, large subunit</fullName>
        <ecNumber evidence="7">5.4.99.2</ecNumber>
    </submittedName>
</protein>
<dbReference type="InterPro" id="IPR006099">
    <property type="entry name" value="MeMalonylCoA_mutase_a/b_cat"/>
</dbReference>
<dbReference type="InterPro" id="IPR016176">
    <property type="entry name" value="Cbl-dep_enz_cat"/>
</dbReference>
<accession>A7NQR1</accession>
<dbReference type="OrthoDB" id="9762378at2"/>
<evidence type="ECO:0000256" key="5">
    <source>
        <dbReference type="ARBA" id="ARBA00023285"/>
    </source>
</evidence>
<dbReference type="Pfam" id="PF01642">
    <property type="entry name" value="MM_CoA_mutase"/>
    <property type="match status" value="1"/>
</dbReference>
<dbReference type="STRING" id="383372.Rcas_3871"/>
<evidence type="ECO:0000256" key="4">
    <source>
        <dbReference type="ARBA" id="ARBA00023235"/>
    </source>
</evidence>
<dbReference type="PANTHER" id="PTHR48101">
    <property type="entry name" value="METHYLMALONYL-COA MUTASE, MITOCHONDRIAL-RELATED"/>
    <property type="match status" value="1"/>
</dbReference>
<evidence type="ECO:0000256" key="2">
    <source>
        <dbReference type="ARBA" id="ARBA00008465"/>
    </source>
</evidence>
<evidence type="ECO:0000256" key="1">
    <source>
        <dbReference type="ARBA" id="ARBA00001922"/>
    </source>
</evidence>
<organism evidence="7 8">
    <name type="scientific">Roseiflexus castenholzii (strain DSM 13941 / HLO8)</name>
    <dbReference type="NCBI Taxonomy" id="383372"/>
    <lineage>
        <taxon>Bacteria</taxon>
        <taxon>Bacillati</taxon>
        <taxon>Chloroflexota</taxon>
        <taxon>Chloroflexia</taxon>
        <taxon>Chloroflexales</taxon>
        <taxon>Roseiflexineae</taxon>
        <taxon>Roseiflexaceae</taxon>
        <taxon>Roseiflexus</taxon>
    </lineage>
</organism>
<evidence type="ECO:0000256" key="3">
    <source>
        <dbReference type="ARBA" id="ARBA00022628"/>
    </source>
</evidence>
<dbReference type="SUPFAM" id="SSF51703">
    <property type="entry name" value="Cobalamin (vitamin B12)-dependent enzymes"/>
    <property type="match status" value="1"/>
</dbReference>
<dbReference type="GO" id="GO:0031419">
    <property type="term" value="F:cobalamin binding"/>
    <property type="evidence" value="ECO:0007669"/>
    <property type="project" value="UniProtKB-KW"/>
</dbReference>
<dbReference type="eggNOG" id="COG1884">
    <property type="taxonomic scope" value="Bacteria"/>
</dbReference>
<dbReference type="Gene3D" id="3.40.50.280">
    <property type="entry name" value="Cobalamin-binding domain"/>
    <property type="match status" value="1"/>
</dbReference>
<dbReference type="EMBL" id="CP000804">
    <property type="protein sequence ID" value="ABU59907.1"/>
    <property type="molecule type" value="Genomic_DNA"/>
</dbReference>
<name>A7NQR1_ROSCS</name>
<dbReference type="HOGENOM" id="CLU_009523_3_1_0"/>